<evidence type="ECO:0000256" key="1">
    <source>
        <dbReference type="SAM" id="Phobius"/>
    </source>
</evidence>
<keyword evidence="1" id="KW-0812">Transmembrane</keyword>
<accession>A0A2I1HS49</accession>
<dbReference type="EMBL" id="LLXI01005731">
    <property type="protein sequence ID" value="PKY61700.1"/>
    <property type="molecule type" value="Genomic_DNA"/>
</dbReference>
<comment type="caution">
    <text evidence="2">The sequence shown here is derived from an EMBL/GenBank/DDBJ whole genome shotgun (WGS) entry which is preliminary data.</text>
</comment>
<keyword evidence="3" id="KW-1185">Reference proteome</keyword>
<proteinExistence type="predicted"/>
<reference evidence="2 3" key="1">
    <citation type="submission" date="2015-10" db="EMBL/GenBank/DDBJ databases">
        <title>Genome analyses suggest a sexual origin of heterokaryosis in a supposedly ancient asexual fungus.</title>
        <authorList>
            <person name="Ropars J."/>
            <person name="Sedzielewska K."/>
            <person name="Noel J."/>
            <person name="Charron P."/>
            <person name="Farinelli L."/>
            <person name="Marton T."/>
            <person name="Kruger M."/>
            <person name="Pelin A."/>
            <person name="Brachmann A."/>
            <person name="Corradi N."/>
        </authorList>
    </citation>
    <scope>NUCLEOTIDE SEQUENCE [LARGE SCALE GENOMIC DNA]</scope>
    <source>
        <strain evidence="2 3">A4</strain>
    </source>
</reference>
<sequence>MKNWMIKSQELKETKLYSWYNDEDVGKEEMNFDNEIDINLWCAFITVILTFYIDEFPLTPIFKCFNP</sequence>
<evidence type="ECO:0000313" key="2">
    <source>
        <dbReference type="EMBL" id="PKY61700.1"/>
    </source>
</evidence>
<feature type="transmembrane region" description="Helical" evidence="1">
    <location>
        <begin position="36"/>
        <end position="53"/>
    </location>
</feature>
<dbReference type="Proteomes" id="UP000234323">
    <property type="component" value="Unassembled WGS sequence"/>
</dbReference>
<keyword evidence="1" id="KW-0472">Membrane</keyword>
<protein>
    <submittedName>
        <fullName evidence="2">Uncharacterized protein</fullName>
    </submittedName>
</protein>
<dbReference type="AlphaFoldDB" id="A0A2I1HS49"/>
<gene>
    <name evidence="2" type="ORF">RhiirA4_487026</name>
</gene>
<organism evidence="2 3">
    <name type="scientific">Rhizophagus irregularis</name>
    <dbReference type="NCBI Taxonomy" id="588596"/>
    <lineage>
        <taxon>Eukaryota</taxon>
        <taxon>Fungi</taxon>
        <taxon>Fungi incertae sedis</taxon>
        <taxon>Mucoromycota</taxon>
        <taxon>Glomeromycotina</taxon>
        <taxon>Glomeromycetes</taxon>
        <taxon>Glomerales</taxon>
        <taxon>Glomeraceae</taxon>
        <taxon>Rhizophagus</taxon>
    </lineage>
</organism>
<name>A0A2I1HS49_9GLOM</name>
<keyword evidence="1" id="KW-1133">Transmembrane helix</keyword>
<evidence type="ECO:0000313" key="3">
    <source>
        <dbReference type="Proteomes" id="UP000234323"/>
    </source>
</evidence>